<evidence type="ECO:0008006" key="5">
    <source>
        <dbReference type="Google" id="ProtNLM"/>
    </source>
</evidence>
<proteinExistence type="predicted"/>
<reference evidence="3" key="1">
    <citation type="submission" date="2019-10" db="EMBL/GenBank/DDBJ databases">
        <title>Conservation and host-specific expression of non-tandemly repeated heterogenous ribosome RNA gene in arbuscular mycorrhizal fungi.</title>
        <authorList>
            <person name="Maeda T."/>
            <person name="Kobayashi Y."/>
            <person name="Nakagawa T."/>
            <person name="Ezawa T."/>
            <person name="Yamaguchi K."/>
            <person name="Bino T."/>
            <person name="Nishimoto Y."/>
            <person name="Shigenobu S."/>
            <person name="Kawaguchi M."/>
        </authorList>
    </citation>
    <scope>NUCLEOTIDE SEQUENCE</scope>
    <source>
        <strain evidence="3">HR1</strain>
    </source>
</reference>
<keyword evidence="2" id="KW-0812">Transmembrane</keyword>
<accession>A0A8H3LXN1</accession>
<protein>
    <recommendedName>
        <fullName evidence="5">Ion transport domain-containing protein</fullName>
    </recommendedName>
</protein>
<sequence>MSLAEPTNSNVNPQERVSFDKDLFRNIRRSLIFLNPKDDASDKLSSTENEPTLKKERYQIAICQDGKFAVTFDTANLRIRVLENTDHRQFRLTKKKVDIPTHNDEVVSKSSHSIDQNDEEINKTIAYFKIGENLDIVKFYQRTIQETGIDVDDDKDDRYRWGLDISNVQNYQNKYSIFVAVSRIDVSEDMKGKMNADTESNYKNTIKKKYETPITDVRLDFIGYKSSEPKKGTAVYRLELIKNNNKNFNLKICPVIYCYSDSVSGICKFIQNTDCVDQNGYTLKRFVVLNFSGIYNFEYNFVHRSFDLSTKFDYPKSINNELKHWHKGNLEDCMDKLLTCLYDKYFLVEQYKNDVQMLEVYDLSEMSLKITPKRVEKKDKHVRKFNNSTFSVSKLQICFTRGLRTVRLYLMENGLEVVSKKFDEIEKIYSIEFIDSDEKLLIIGEKKNQVKLVIWDMYNTVEAKTIILENFPIVDLSNRLARTSGNILQVDEIGRVTSVLKKIENKLNQNIPKSTDEKFKKYTNKKVGEKTDDRIDENHIIHFDKEFKPIVIDKEPWVIDDYERNSYCLYQNKEGTRIRTLQLIVGRSTVQIWQQIRDDSKPKFELPNNGGPFLEYIWANGIPINQERETTRLRIEEFKYKPNDGSSHILDDFYLKVYWYKRASDVNDEGKTTEEIIKMEDEIIEEMERNRKAGKEMEKDGIMEMKEKVIQRKDIIEKVSAVRRACVALEHLNKRRSFLVTNYIKIHQYEEMKVYINHIVWRFAKCKPEEFKLLDVRHNIMKKLILGDCNNLIKHILFGSKSDKDNGKKESVIRHIPKSVSWPGKNFIKNDDLWIDNNGLVLEDHERPENDMELAIYRYKGLELKDTVVVAYLLEYYSCHATDYVGWMSTVSKALPLLFKYNYDDYARKLFRKECFANQDYFSAQDPYNIIPVKYQAKRNHNIKFTAFRIDKLQSDEYKRYNRIRKLFEPFKKIYKFFEDFDNHLEKSPLALRVVPLPEFTVNRIPHKNIEQNYRLNITLNIFLFLFVPRWYKIGRDKKYQLSSFSRVVRYENNDDMYDNPATEAVIDFRWQKARNFFFLLFLRFLVFAFCFIFISWEYLNHEIISWKLNFLITLIFIFYYLAVYLFVTELIQLYYHGPRKYFGDIFNSFDICSILLPVIVMSIMLREFKFSDGFASVGSVDIGLMVGTSFSVFFLWIEFVLYLRLISNIAMYIYYVIYIIENIYPFILFMFIVIIGFAHTMFILLKNPNDPKINVKSDSSSGTATNPVNNDVFDIALESDYDVTDRNDNPFSSFSTSIMAAYFWLNGDMVQRDHFDFWVIDLFTLIASIFIVTVLQNMLIAFMSGVYERAENKGRQALLRFRANQIADYEALEKFHFRPPEPEPKYIYYIGQSKNFQEWYQMRKNDQDEIYKDFEVKSTIISQAFKDVNYNDFSIWKFDDDNNSSNTNGKKKEDSIDSITMLSKIINSVENSQEIILEEVNEMKRMINQLYIKFNQNE</sequence>
<feature type="transmembrane region" description="Helical" evidence="2">
    <location>
        <begin position="1014"/>
        <end position="1032"/>
    </location>
</feature>
<dbReference type="PANTHER" id="PTHR10582">
    <property type="entry name" value="TRANSIENT RECEPTOR POTENTIAL ION CHANNEL PROTEIN"/>
    <property type="match status" value="1"/>
</dbReference>
<feature type="transmembrane region" description="Helical" evidence="2">
    <location>
        <begin position="1178"/>
        <end position="1197"/>
    </location>
</feature>
<dbReference type="PANTHER" id="PTHR10582:SF2">
    <property type="entry name" value="INACTIVE"/>
    <property type="match status" value="1"/>
</dbReference>
<name>A0A8H3LXN1_9GLOM</name>
<dbReference type="InterPro" id="IPR024862">
    <property type="entry name" value="TRPV"/>
</dbReference>
<evidence type="ECO:0000256" key="2">
    <source>
        <dbReference type="SAM" id="Phobius"/>
    </source>
</evidence>
<dbReference type="Proteomes" id="UP000615446">
    <property type="component" value="Unassembled WGS sequence"/>
</dbReference>
<keyword evidence="2" id="KW-1133">Transmembrane helix</keyword>
<dbReference type="GO" id="GO:0005216">
    <property type="term" value="F:monoatomic ion channel activity"/>
    <property type="evidence" value="ECO:0007669"/>
    <property type="project" value="InterPro"/>
</dbReference>
<gene>
    <name evidence="3" type="ORF">RCL2_002093700</name>
</gene>
<evidence type="ECO:0000256" key="1">
    <source>
        <dbReference type="ARBA" id="ARBA00022737"/>
    </source>
</evidence>
<feature type="transmembrane region" description="Helical" evidence="2">
    <location>
        <begin position="1318"/>
        <end position="1344"/>
    </location>
</feature>
<evidence type="ECO:0000313" key="3">
    <source>
        <dbReference type="EMBL" id="GES94195.1"/>
    </source>
</evidence>
<dbReference type="OrthoDB" id="2388156at2759"/>
<dbReference type="EMBL" id="BLAL01000229">
    <property type="protein sequence ID" value="GES94195.1"/>
    <property type="molecule type" value="Genomic_DNA"/>
</dbReference>
<evidence type="ECO:0000313" key="4">
    <source>
        <dbReference type="Proteomes" id="UP000615446"/>
    </source>
</evidence>
<dbReference type="GO" id="GO:0098703">
    <property type="term" value="P:calcium ion import across plasma membrane"/>
    <property type="evidence" value="ECO:0007669"/>
    <property type="project" value="TreeGrafter"/>
</dbReference>
<feature type="transmembrane region" description="Helical" evidence="2">
    <location>
        <begin position="1109"/>
        <end position="1128"/>
    </location>
</feature>
<organism evidence="3 4">
    <name type="scientific">Rhizophagus clarus</name>
    <dbReference type="NCBI Taxonomy" id="94130"/>
    <lineage>
        <taxon>Eukaryota</taxon>
        <taxon>Fungi</taxon>
        <taxon>Fungi incertae sedis</taxon>
        <taxon>Mucoromycota</taxon>
        <taxon>Glomeromycotina</taxon>
        <taxon>Glomeromycetes</taxon>
        <taxon>Glomerales</taxon>
        <taxon>Glomeraceae</taxon>
        <taxon>Rhizophagus</taxon>
    </lineage>
</organism>
<keyword evidence="1" id="KW-0677">Repeat</keyword>
<dbReference type="GO" id="GO:0005886">
    <property type="term" value="C:plasma membrane"/>
    <property type="evidence" value="ECO:0007669"/>
    <property type="project" value="TreeGrafter"/>
</dbReference>
<comment type="caution">
    <text evidence="3">The sequence shown here is derived from an EMBL/GenBank/DDBJ whole genome shotgun (WGS) entry which is preliminary data.</text>
</comment>
<feature type="transmembrane region" description="Helical" evidence="2">
    <location>
        <begin position="1227"/>
        <end position="1246"/>
    </location>
</feature>
<feature type="transmembrane region" description="Helical" evidence="2">
    <location>
        <begin position="1149"/>
        <end position="1166"/>
    </location>
</feature>
<feature type="transmembrane region" description="Helical" evidence="2">
    <location>
        <begin position="1077"/>
        <end position="1097"/>
    </location>
</feature>
<keyword evidence="2" id="KW-0472">Membrane</keyword>